<keyword evidence="2" id="KW-1185">Reference proteome</keyword>
<dbReference type="EMBL" id="CP034593">
    <property type="protein sequence ID" value="AZQ76072.1"/>
    <property type="molecule type" value="Genomic_DNA"/>
</dbReference>
<name>A0A3S9PUT1_9ACTO</name>
<dbReference type="InterPro" id="IPR023214">
    <property type="entry name" value="HAD_sf"/>
</dbReference>
<dbReference type="NCBIfam" id="TIGR01509">
    <property type="entry name" value="HAD-SF-IA-v3"/>
    <property type="match status" value="1"/>
</dbReference>
<dbReference type="InterPro" id="IPR051806">
    <property type="entry name" value="HAD-like_SPP"/>
</dbReference>
<dbReference type="Pfam" id="PF00702">
    <property type="entry name" value="Hydrolase"/>
    <property type="match status" value="1"/>
</dbReference>
<protein>
    <submittedName>
        <fullName evidence="1">HAD family phosphatase</fullName>
    </submittedName>
</protein>
<evidence type="ECO:0000313" key="1">
    <source>
        <dbReference type="EMBL" id="AZQ76072.1"/>
    </source>
</evidence>
<dbReference type="InterPro" id="IPR006439">
    <property type="entry name" value="HAD-SF_hydro_IA"/>
</dbReference>
<evidence type="ECO:0000313" key="2">
    <source>
        <dbReference type="Proteomes" id="UP000280344"/>
    </source>
</evidence>
<dbReference type="CDD" id="cd07505">
    <property type="entry name" value="HAD_BPGM-like"/>
    <property type="match status" value="1"/>
</dbReference>
<dbReference type="Proteomes" id="UP000280344">
    <property type="component" value="Chromosome"/>
</dbReference>
<reference evidence="1 2" key="1">
    <citation type="submission" date="2018-12" db="EMBL/GenBank/DDBJ databases">
        <title>Complete genome sequence of Flaviflexus sp. H23T48.</title>
        <authorList>
            <person name="Bae J.-W."/>
            <person name="Lee J.-Y."/>
        </authorList>
    </citation>
    <scope>NUCLEOTIDE SEQUENCE [LARGE SCALE GENOMIC DNA]</scope>
    <source>
        <strain evidence="1 2">H23T48</strain>
    </source>
</reference>
<proteinExistence type="predicted"/>
<sequence length="261" mass="27467">MPTADSIATGRCSPDRKVRGAPLFGSARRSRGQSLTWLTLGRLRNIALTDLYTELGLKNAPVAILSDKDGTIVDTEPGWRPASIKVVEEAGGVWLPNEDPQRILGVSSKDHATALAQAVTRGTGEKADPQMLFDYVGNAIEARMRKGLVLMPGAGELLSAFETAGLPQALVTASPKSLVQALVDGLGDHPLSTYVSGDDEIPGQPDPAPYLLGAERLGVDINDCPVFEDSDTGLAAARAAGATVHSVTERPLAELLVHLSE</sequence>
<gene>
    <name evidence="1" type="ORF">EJ997_00770</name>
</gene>
<dbReference type="OrthoDB" id="9797743at2"/>
<dbReference type="SUPFAM" id="SSF56784">
    <property type="entry name" value="HAD-like"/>
    <property type="match status" value="1"/>
</dbReference>
<dbReference type="PANTHER" id="PTHR43481">
    <property type="entry name" value="FRUCTOSE-1-PHOSPHATE PHOSPHATASE"/>
    <property type="match status" value="1"/>
</dbReference>
<dbReference type="InterPro" id="IPR036412">
    <property type="entry name" value="HAD-like_sf"/>
</dbReference>
<dbReference type="AlphaFoldDB" id="A0A3S9PUT1"/>
<accession>A0A3S9PUT1</accession>
<dbReference type="PANTHER" id="PTHR43481:SF4">
    <property type="entry name" value="GLYCEROL-1-PHOSPHATE PHOSPHOHYDROLASE 1-RELATED"/>
    <property type="match status" value="1"/>
</dbReference>
<dbReference type="GO" id="GO:0050308">
    <property type="term" value="F:sugar-phosphatase activity"/>
    <property type="evidence" value="ECO:0007669"/>
    <property type="project" value="TreeGrafter"/>
</dbReference>
<dbReference type="Gene3D" id="3.40.50.1000">
    <property type="entry name" value="HAD superfamily/HAD-like"/>
    <property type="match status" value="1"/>
</dbReference>
<dbReference type="KEGG" id="flh:EJ997_00770"/>
<dbReference type="InterPro" id="IPR023198">
    <property type="entry name" value="PGP-like_dom2"/>
</dbReference>
<dbReference type="Gene3D" id="1.10.150.240">
    <property type="entry name" value="Putative phosphatase, domain 2"/>
    <property type="match status" value="1"/>
</dbReference>
<organism evidence="1 2">
    <name type="scientific">Flaviflexus ciconiae</name>
    <dbReference type="NCBI Taxonomy" id="2496867"/>
    <lineage>
        <taxon>Bacteria</taxon>
        <taxon>Bacillati</taxon>
        <taxon>Actinomycetota</taxon>
        <taxon>Actinomycetes</taxon>
        <taxon>Actinomycetales</taxon>
        <taxon>Actinomycetaceae</taxon>
        <taxon>Flaviflexus</taxon>
    </lineage>
</organism>